<feature type="compositionally biased region" description="Polar residues" evidence="2">
    <location>
        <begin position="108"/>
        <end position="117"/>
    </location>
</feature>
<dbReference type="EMBL" id="PDJI01000004">
    <property type="protein sequence ID" value="PFG40933.1"/>
    <property type="molecule type" value="Genomic_DNA"/>
</dbReference>
<keyword evidence="5" id="KW-1185">Reference proteome</keyword>
<sequence length="144" mass="16008">MADNVSTCSTDIGALPRTVWTVLTSPELLSRVMFGAAVDSDFVPGSPITFTGEWEGRRFEDHGKILDVDEPRLLRHTHFSPLTGEADVPENYHTVTWRLEEVPGGTRVTLTQDNNPTPEAAEHSTENWRRALAELRHTAELLSG</sequence>
<evidence type="ECO:0000256" key="2">
    <source>
        <dbReference type="SAM" id="MobiDB-lite"/>
    </source>
</evidence>
<feature type="region of interest" description="Disordered" evidence="2">
    <location>
        <begin position="107"/>
        <end position="126"/>
    </location>
</feature>
<dbReference type="Pfam" id="PF08327">
    <property type="entry name" value="AHSA1"/>
    <property type="match status" value="1"/>
</dbReference>
<accession>A0A2A9EQ76</accession>
<dbReference type="Gene3D" id="3.30.530.20">
    <property type="match status" value="1"/>
</dbReference>
<comment type="similarity">
    <text evidence="1">Belongs to the AHA1 family.</text>
</comment>
<gene>
    <name evidence="4" type="ORF">ATJ97_3475</name>
</gene>
<name>A0A2A9EQ76_9MICO</name>
<proteinExistence type="inferred from homology"/>
<dbReference type="RefSeq" id="WP_098484763.1">
    <property type="nucleotide sequence ID" value="NZ_PDJI01000004.1"/>
</dbReference>
<dbReference type="InterPro" id="IPR023393">
    <property type="entry name" value="START-like_dom_sf"/>
</dbReference>
<dbReference type="Proteomes" id="UP000222106">
    <property type="component" value="Unassembled WGS sequence"/>
</dbReference>
<evidence type="ECO:0000259" key="3">
    <source>
        <dbReference type="Pfam" id="PF08327"/>
    </source>
</evidence>
<feature type="domain" description="Activator of Hsp90 ATPase homologue 1/2-like C-terminal" evidence="3">
    <location>
        <begin position="16"/>
        <end position="139"/>
    </location>
</feature>
<evidence type="ECO:0000313" key="4">
    <source>
        <dbReference type="EMBL" id="PFG40933.1"/>
    </source>
</evidence>
<organism evidence="4 5">
    <name type="scientific">Georgenia soli</name>
    <dbReference type="NCBI Taxonomy" id="638953"/>
    <lineage>
        <taxon>Bacteria</taxon>
        <taxon>Bacillati</taxon>
        <taxon>Actinomycetota</taxon>
        <taxon>Actinomycetes</taxon>
        <taxon>Micrococcales</taxon>
        <taxon>Bogoriellaceae</taxon>
        <taxon>Georgenia</taxon>
    </lineage>
</organism>
<dbReference type="OrthoDB" id="9803476at2"/>
<dbReference type="AlphaFoldDB" id="A0A2A9EQ76"/>
<dbReference type="SUPFAM" id="SSF55961">
    <property type="entry name" value="Bet v1-like"/>
    <property type="match status" value="1"/>
</dbReference>
<dbReference type="InterPro" id="IPR013538">
    <property type="entry name" value="ASHA1/2-like_C"/>
</dbReference>
<protein>
    <submittedName>
        <fullName evidence="4">Activator of Hsp90 ATPase-like protein</fullName>
    </submittedName>
</protein>
<evidence type="ECO:0000313" key="5">
    <source>
        <dbReference type="Proteomes" id="UP000222106"/>
    </source>
</evidence>
<comment type="caution">
    <text evidence="4">The sequence shown here is derived from an EMBL/GenBank/DDBJ whole genome shotgun (WGS) entry which is preliminary data.</text>
</comment>
<reference evidence="4 5" key="1">
    <citation type="submission" date="2017-10" db="EMBL/GenBank/DDBJ databases">
        <title>Sequencing the genomes of 1000 actinobacteria strains.</title>
        <authorList>
            <person name="Klenk H.-P."/>
        </authorList>
    </citation>
    <scope>NUCLEOTIDE SEQUENCE [LARGE SCALE GENOMIC DNA]</scope>
    <source>
        <strain evidence="4 5">DSM 21838</strain>
    </source>
</reference>
<evidence type="ECO:0000256" key="1">
    <source>
        <dbReference type="ARBA" id="ARBA00006817"/>
    </source>
</evidence>